<dbReference type="GeneID" id="59331630"/>
<gene>
    <name evidence="2" type="ORF">HO133_003219</name>
</gene>
<dbReference type="Proteomes" id="UP000593566">
    <property type="component" value="Unassembled WGS sequence"/>
</dbReference>
<feature type="region of interest" description="Disordered" evidence="1">
    <location>
        <begin position="153"/>
        <end position="257"/>
    </location>
</feature>
<evidence type="ECO:0000256" key="1">
    <source>
        <dbReference type="SAM" id="MobiDB-lite"/>
    </source>
</evidence>
<name>A0A8H6CB46_9LECA</name>
<keyword evidence="3" id="KW-1185">Reference proteome</keyword>
<sequence>MVSKEHRNGLRLRHRYQPEGHSPSAVRRLRLEWKLQADPNSGSYLSIVDRQAPIKPDIFISATHGYDNHQDELHHYWHACNERENSLEEPAFEDENTQFNANTSILQREQVPYSQCNFGVLSTALEFINRLPPTTHNCMTGFDTPVHNLVENQDEDNETRKSRPRNFDPDASPGIGTKESPHLSDDDSDPTYKDPFSTTVVPEQESRIDTDLDDVENGPRCASSADFTPQIRNQQQAPNGPNDRTRIRAHTNPPTTI</sequence>
<comment type="caution">
    <text evidence="2">The sequence shown here is derived from an EMBL/GenBank/DDBJ whole genome shotgun (WGS) entry which is preliminary data.</text>
</comment>
<evidence type="ECO:0000313" key="3">
    <source>
        <dbReference type="Proteomes" id="UP000593566"/>
    </source>
</evidence>
<feature type="compositionally biased region" description="Polar residues" evidence="1">
    <location>
        <begin position="225"/>
        <end position="239"/>
    </location>
</feature>
<feature type="region of interest" description="Disordered" evidence="1">
    <location>
        <begin position="1"/>
        <end position="21"/>
    </location>
</feature>
<feature type="compositionally biased region" description="Basic and acidic residues" evidence="1">
    <location>
        <begin position="158"/>
        <end position="168"/>
    </location>
</feature>
<evidence type="ECO:0000313" key="2">
    <source>
        <dbReference type="EMBL" id="KAF6220088.1"/>
    </source>
</evidence>
<organism evidence="2 3">
    <name type="scientific">Letharia lupina</name>
    <dbReference type="NCBI Taxonomy" id="560253"/>
    <lineage>
        <taxon>Eukaryota</taxon>
        <taxon>Fungi</taxon>
        <taxon>Dikarya</taxon>
        <taxon>Ascomycota</taxon>
        <taxon>Pezizomycotina</taxon>
        <taxon>Lecanoromycetes</taxon>
        <taxon>OSLEUM clade</taxon>
        <taxon>Lecanoromycetidae</taxon>
        <taxon>Lecanorales</taxon>
        <taxon>Lecanorineae</taxon>
        <taxon>Parmeliaceae</taxon>
        <taxon>Letharia</taxon>
    </lineage>
</organism>
<dbReference type="EMBL" id="JACCJB010000017">
    <property type="protein sequence ID" value="KAF6220088.1"/>
    <property type="molecule type" value="Genomic_DNA"/>
</dbReference>
<accession>A0A8H6CB46</accession>
<protein>
    <submittedName>
        <fullName evidence="2">Uncharacterized protein</fullName>
    </submittedName>
</protein>
<reference evidence="2 3" key="1">
    <citation type="journal article" date="2020" name="Genomics">
        <title>Complete, high-quality genomes from long-read metagenomic sequencing of two wolf lichen thalli reveals enigmatic genome architecture.</title>
        <authorList>
            <person name="McKenzie S.K."/>
            <person name="Walston R.F."/>
            <person name="Allen J.L."/>
        </authorList>
    </citation>
    <scope>NUCLEOTIDE SEQUENCE [LARGE SCALE GENOMIC DNA]</scope>
    <source>
        <strain evidence="2">WasteWater1</strain>
    </source>
</reference>
<dbReference type="RefSeq" id="XP_037149523.1">
    <property type="nucleotide sequence ID" value="XM_037294142.1"/>
</dbReference>
<proteinExistence type="predicted"/>
<dbReference type="AlphaFoldDB" id="A0A8H6CB46"/>